<organism evidence="9 10">
    <name type="scientific">Gracilariopsis chorda</name>
    <dbReference type="NCBI Taxonomy" id="448386"/>
    <lineage>
        <taxon>Eukaryota</taxon>
        <taxon>Rhodophyta</taxon>
        <taxon>Florideophyceae</taxon>
        <taxon>Rhodymeniophycidae</taxon>
        <taxon>Gracilariales</taxon>
        <taxon>Gracilariaceae</taxon>
        <taxon>Gracilariopsis</taxon>
    </lineage>
</organism>
<sequence>MPRLSPFLQRYYPKARLARCTKLRVAGFLPVLLVIGLQGLAYFTAVPGTLIPLYSKFPILSVACLILFHFIFVNVVINYFLLVFLDPGSPPEEWHAPPPPTIARMHPRKTDEDEANILLHTQPQEAFQYAHLIKERTYDGLLRYCRFCSAYKPDRSHHCSACRRCILRMDHHCVFVNNCISFYNHKFFIGFVTYAFLGCVQVALVSFPTFIGIISLSASTVSNFRTDHLVTVVRALISVRLSLKSFSVADQLSEPVKTITMIGYITTSAFSFALSVFVAMHFYLTAKGRTTIEMYEITDPARMPFVMQYDLGIANNFKSVCGSRPLYWFFPTRSYIEGDGLSYQRRSDIESAV</sequence>
<feature type="domain" description="Palmitoyltransferase DHHC" evidence="8">
    <location>
        <begin position="142"/>
        <end position="296"/>
    </location>
</feature>
<dbReference type="AlphaFoldDB" id="A0A2V3IVM8"/>
<keyword evidence="3 7" id="KW-0812">Transmembrane</keyword>
<dbReference type="InterPro" id="IPR039859">
    <property type="entry name" value="PFA4/ZDH16/20/ERF2-like"/>
</dbReference>
<comment type="domain">
    <text evidence="7">The DHHC domain is required for palmitoyltransferase activity.</text>
</comment>
<comment type="subcellular location">
    <subcellularLocation>
        <location evidence="1">Membrane</location>
        <topology evidence="1">Multi-pass membrane protein</topology>
    </subcellularLocation>
</comment>
<dbReference type="EC" id="2.3.1.225" evidence="7"/>
<dbReference type="Pfam" id="PF01529">
    <property type="entry name" value="DHHC"/>
    <property type="match status" value="1"/>
</dbReference>
<keyword evidence="4 7" id="KW-1133">Transmembrane helix</keyword>
<evidence type="ECO:0000259" key="8">
    <source>
        <dbReference type="Pfam" id="PF01529"/>
    </source>
</evidence>
<feature type="transmembrane region" description="Helical" evidence="7">
    <location>
        <begin position="21"/>
        <end position="45"/>
    </location>
</feature>
<feature type="transmembrane region" description="Helical" evidence="7">
    <location>
        <begin position="57"/>
        <end position="85"/>
    </location>
</feature>
<keyword evidence="2 7" id="KW-0808">Transferase</keyword>
<dbReference type="EMBL" id="NBIV01000068">
    <property type="protein sequence ID" value="PXF45190.1"/>
    <property type="molecule type" value="Genomic_DNA"/>
</dbReference>
<comment type="catalytic activity">
    <reaction evidence="7">
        <text>L-cysteinyl-[protein] + hexadecanoyl-CoA = S-hexadecanoyl-L-cysteinyl-[protein] + CoA</text>
        <dbReference type="Rhea" id="RHEA:36683"/>
        <dbReference type="Rhea" id="RHEA-COMP:10131"/>
        <dbReference type="Rhea" id="RHEA-COMP:11032"/>
        <dbReference type="ChEBI" id="CHEBI:29950"/>
        <dbReference type="ChEBI" id="CHEBI:57287"/>
        <dbReference type="ChEBI" id="CHEBI:57379"/>
        <dbReference type="ChEBI" id="CHEBI:74151"/>
        <dbReference type="EC" id="2.3.1.225"/>
    </reaction>
</comment>
<comment type="similarity">
    <text evidence="7">Belongs to the DHHC palmitoyltransferase family.</text>
</comment>
<evidence type="ECO:0000256" key="3">
    <source>
        <dbReference type="ARBA" id="ARBA00022692"/>
    </source>
</evidence>
<dbReference type="InterPro" id="IPR001594">
    <property type="entry name" value="Palmitoyltrfase_DHHC"/>
</dbReference>
<evidence type="ECO:0000313" key="10">
    <source>
        <dbReference type="Proteomes" id="UP000247409"/>
    </source>
</evidence>
<dbReference type="OrthoDB" id="9909019at2759"/>
<protein>
    <recommendedName>
        <fullName evidence="7">Palmitoyltransferase</fullName>
        <ecNumber evidence="7">2.3.1.225</ecNumber>
    </recommendedName>
</protein>
<keyword evidence="10" id="KW-1185">Reference proteome</keyword>
<keyword evidence="5 7" id="KW-0472">Membrane</keyword>
<evidence type="ECO:0000256" key="6">
    <source>
        <dbReference type="ARBA" id="ARBA00023315"/>
    </source>
</evidence>
<accession>A0A2V3IVM8</accession>
<evidence type="ECO:0000256" key="4">
    <source>
        <dbReference type="ARBA" id="ARBA00022989"/>
    </source>
</evidence>
<keyword evidence="6 7" id="KW-0012">Acyltransferase</keyword>
<dbReference type="Proteomes" id="UP000247409">
    <property type="component" value="Unassembled WGS sequence"/>
</dbReference>
<dbReference type="GO" id="GO:0019706">
    <property type="term" value="F:protein-cysteine S-palmitoyltransferase activity"/>
    <property type="evidence" value="ECO:0007669"/>
    <property type="project" value="UniProtKB-EC"/>
</dbReference>
<feature type="transmembrane region" description="Helical" evidence="7">
    <location>
        <begin position="187"/>
        <end position="214"/>
    </location>
</feature>
<gene>
    <name evidence="9" type="ORF">BWQ96_05091</name>
</gene>
<dbReference type="STRING" id="448386.A0A2V3IVM8"/>
<evidence type="ECO:0000313" key="9">
    <source>
        <dbReference type="EMBL" id="PXF45190.1"/>
    </source>
</evidence>
<dbReference type="GO" id="GO:0016020">
    <property type="term" value="C:membrane"/>
    <property type="evidence" value="ECO:0007669"/>
    <property type="project" value="UniProtKB-SubCell"/>
</dbReference>
<evidence type="ECO:0000256" key="2">
    <source>
        <dbReference type="ARBA" id="ARBA00022679"/>
    </source>
</evidence>
<dbReference type="PROSITE" id="PS50216">
    <property type="entry name" value="DHHC"/>
    <property type="match status" value="1"/>
</dbReference>
<evidence type="ECO:0000256" key="7">
    <source>
        <dbReference type="RuleBase" id="RU079119"/>
    </source>
</evidence>
<feature type="transmembrane region" description="Helical" evidence="7">
    <location>
        <begin position="261"/>
        <end position="284"/>
    </location>
</feature>
<reference evidence="9 10" key="1">
    <citation type="journal article" date="2018" name="Mol. Biol. Evol.">
        <title>Analysis of the draft genome of the red seaweed Gracilariopsis chorda provides insights into genome size evolution in Rhodophyta.</title>
        <authorList>
            <person name="Lee J."/>
            <person name="Yang E.C."/>
            <person name="Graf L."/>
            <person name="Yang J.H."/>
            <person name="Qiu H."/>
            <person name="Zel Zion U."/>
            <person name="Chan C.X."/>
            <person name="Stephens T.G."/>
            <person name="Weber A.P.M."/>
            <person name="Boo G.H."/>
            <person name="Boo S.M."/>
            <person name="Kim K.M."/>
            <person name="Shin Y."/>
            <person name="Jung M."/>
            <person name="Lee S.J."/>
            <person name="Yim H.S."/>
            <person name="Lee J.H."/>
            <person name="Bhattacharya D."/>
            <person name="Yoon H.S."/>
        </authorList>
    </citation>
    <scope>NUCLEOTIDE SEQUENCE [LARGE SCALE GENOMIC DNA]</scope>
    <source>
        <strain evidence="9 10">SKKU-2015</strain>
        <tissue evidence="9">Whole body</tissue>
    </source>
</reference>
<dbReference type="PANTHER" id="PTHR12246">
    <property type="entry name" value="PALMITOYLTRANSFERASE ZDHHC16"/>
    <property type="match status" value="1"/>
</dbReference>
<name>A0A2V3IVM8_9FLOR</name>
<proteinExistence type="inferred from homology"/>
<evidence type="ECO:0000256" key="5">
    <source>
        <dbReference type="ARBA" id="ARBA00023136"/>
    </source>
</evidence>
<evidence type="ECO:0000256" key="1">
    <source>
        <dbReference type="ARBA" id="ARBA00004141"/>
    </source>
</evidence>
<comment type="caution">
    <text evidence="9">The sequence shown here is derived from an EMBL/GenBank/DDBJ whole genome shotgun (WGS) entry which is preliminary data.</text>
</comment>